<proteinExistence type="predicted"/>
<dbReference type="GO" id="GO:0005525">
    <property type="term" value="F:GTP binding"/>
    <property type="evidence" value="ECO:0007669"/>
    <property type="project" value="InterPro"/>
</dbReference>
<dbReference type="Gene3D" id="3.40.50.300">
    <property type="entry name" value="P-loop containing nucleotide triphosphate hydrolases"/>
    <property type="match status" value="1"/>
</dbReference>
<dbReference type="Pfam" id="PF00071">
    <property type="entry name" value="Ras"/>
    <property type="match status" value="1"/>
</dbReference>
<evidence type="ECO:0000313" key="2">
    <source>
        <dbReference type="Proteomes" id="UP000078046"/>
    </source>
</evidence>
<sequence length="57" mass="6569">MLNIKIGYLIGNKSDLDNYLGRVNSECISEFSTNNNLDYFECSVKENLNILEIFESM</sequence>
<dbReference type="Proteomes" id="UP000078046">
    <property type="component" value="Unassembled WGS sequence"/>
</dbReference>
<reference evidence="1 2" key="1">
    <citation type="submission" date="2016-04" db="EMBL/GenBank/DDBJ databases">
        <title>The genome of Intoshia linei affirms orthonectids as highly simplified spiralians.</title>
        <authorList>
            <person name="Mikhailov K.V."/>
            <person name="Slusarev G.S."/>
            <person name="Nikitin M.A."/>
            <person name="Logacheva M.D."/>
            <person name="Penin A."/>
            <person name="Aleoshin V."/>
            <person name="Panchin Y.V."/>
        </authorList>
    </citation>
    <scope>NUCLEOTIDE SEQUENCE [LARGE SCALE GENOMIC DNA]</scope>
    <source>
        <strain evidence="1">Intl2013</strain>
        <tissue evidence="1">Whole animal</tissue>
    </source>
</reference>
<keyword evidence="2" id="KW-1185">Reference proteome</keyword>
<gene>
    <name evidence="1" type="ORF">A3Q56_07768</name>
</gene>
<name>A0A177AR97_9BILA</name>
<accession>A0A177AR97</accession>
<dbReference type="PRINTS" id="PR00449">
    <property type="entry name" value="RASTRNSFRMNG"/>
</dbReference>
<organism evidence="1 2">
    <name type="scientific">Intoshia linei</name>
    <dbReference type="NCBI Taxonomy" id="1819745"/>
    <lineage>
        <taxon>Eukaryota</taxon>
        <taxon>Metazoa</taxon>
        <taxon>Spiralia</taxon>
        <taxon>Lophotrochozoa</taxon>
        <taxon>Mesozoa</taxon>
        <taxon>Orthonectida</taxon>
        <taxon>Rhopaluridae</taxon>
        <taxon>Intoshia</taxon>
    </lineage>
</organism>
<evidence type="ECO:0000313" key="1">
    <source>
        <dbReference type="EMBL" id="OAF64519.1"/>
    </source>
</evidence>
<dbReference type="AlphaFoldDB" id="A0A177AR97"/>
<dbReference type="SUPFAM" id="SSF52540">
    <property type="entry name" value="P-loop containing nucleoside triphosphate hydrolases"/>
    <property type="match status" value="1"/>
</dbReference>
<dbReference type="GO" id="GO:0003924">
    <property type="term" value="F:GTPase activity"/>
    <property type="evidence" value="ECO:0007669"/>
    <property type="project" value="InterPro"/>
</dbReference>
<dbReference type="InterPro" id="IPR001806">
    <property type="entry name" value="Small_GTPase"/>
</dbReference>
<dbReference type="EMBL" id="LWCA01001778">
    <property type="protein sequence ID" value="OAF64519.1"/>
    <property type="molecule type" value="Genomic_DNA"/>
</dbReference>
<dbReference type="InterPro" id="IPR027417">
    <property type="entry name" value="P-loop_NTPase"/>
</dbReference>
<comment type="caution">
    <text evidence="1">The sequence shown here is derived from an EMBL/GenBank/DDBJ whole genome shotgun (WGS) entry which is preliminary data.</text>
</comment>
<protein>
    <submittedName>
        <fullName evidence="1">Uncharacterized protein</fullName>
    </submittedName>
</protein>
<dbReference type="OrthoDB" id="265044at2759"/>